<dbReference type="InterPro" id="IPR022941">
    <property type="entry name" value="SRP54"/>
</dbReference>
<dbReference type="InterPro" id="IPR042101">
    <property type="entry name" value="SRP54_N_sf"/>
</dbReference>
<organism evidence="5">
    <name type="scientific">marine metagenome</name>
    <dbReference type="NCBI Taxonomy" id="408172"/>
    <lineage>
        <taxon>unclassified sequences</taxon>
        <taxon>metagenomes</taxon>
        <taxon>ecological metagenomes</taxon>
    </lineage>
</organism>
<sequence length="140" mass="15133">MFENLTSRFEGILRNIRGKGRLGPEEVEEVLEEIRVALLEADVHLGVVRTLQDRIRQRAVGEELAGVLNPGQQVVKIVLEELTGVLGGETMPITFASKPPTVVLLAGLQGSGKTTAAAKLARWFKAKGRNPLLVGADLAR</sequence>
<dbReference type="SUPFAM" id="SSF47364">
    <property type="entry name" value="Domain of the SRP/SRP receptor G-proteins"/>
    <property type="match status" value="1"/>
</dbReference>
<dbReference type="Gene3D" id="1.20.120.140">
    <property type="entry name" value="Signal recognition particle SRP54, nucleotide-binding domain"/>
    <property type="match status" value="1"/>
</dbReference>
<feature type="non-terminal residue" evidence="5">
    <location>
        <position position="140"/>
    </location>
</feature>
<name>A0A381RWQ9_9ZZZZ</name>
<dbReference type="PANTHER" id="PTHR11564">
    <property type="entry name" value="SIGNAL RECOGNITION PARTICLE 54K PROTEIN SRP54"/>
    <property type="match status" value="1"/>
</dbReference>
<proteinExistence type="predicted"/>
<keyword evidence="2" id="KW-0547">Nucleotide-binding</keyword>
<evidence type="ECO:0000256" key="1">
    <source>
        <dbReference type="ARBA" id="ARBA00004496"/>
    </source>
</evidence>
<dbReference type="GO" id="GO:0048500">
    <property type="term" value="C:signal recognition particle"/>
    <property type="evidence" value="ECO:0007669"/>
    <property type="project" value="InterPro"/>
</dbReference>
<dbReference type="EMBL" id="UINC01002399">
    <property type="protein sequence ID" value="SUZ96280.1"/>
    <property type="molecule type" value="Genomic_DNA"/>
</dbReference>
<feature type="domain" description="Signal recognition particle SRP54 helical bundle" evidence="4">
    <location>
        <begin position="1"/>
        <end position="86"/>
    </location>
</feature>
<keyword evidence="3" id="KW-0342">GTP-binding</keyword>
<gene>
    <name evidence="5" type="ORF">METZ01_LOCUS49134</name>
</gene>
<accession>A0A381RWQ9</accession>
<dbReference type="GO" id="GO:0003924">
    <property type="term" value="F:GTPase activity"/>
    <property type="evidence" value="ECO:0007669"/>
    <property type="project" value="InterPro"/>
</dbReference>
<dbReference type="InterPro" id="IPR000897">
    <property type="entry name" value="SRP54_GTPase_dom"/>
</dbReference>
<dbReference type="GO" id="GO:0005525">
    <property type="term" value="F:GTP binding"/>
    <property type="evidence" value="ECO:0007669"/>
    <property type="project" value="UniProtKB-KW"/>
</dbReference>
<dbReference type="Pfam" id="PF02881">
    <property type="entry name" value="SRP54_N"/>
    <property type="match status" value="1"/>
</dbReference>
<dbReference type="Pfam" id="PF00448">
    <property type="entry name" value="SRP54"/>
    <property type="match status" value="1"/>
</dbReference>
<evidence type="ECO:0000256" key="2">
    <source>
        <dbReference type="ARBA" id="ARBA00022741"/>
    </source>
</evidence>
<dbReference type="InterPro" id="IPR036225">
    <property type="entry name" value="SRP/SRP_N"/>
</dbReference>
<dbReference type="InterPro" id="IPR013822">
    <property type="entry name" value="Signal_recog_particl_SRP54_hlx"/>
</dbReference>
<dbReference type="InterPro" id="IPR027417">
    <property type="entry name" value="P-loop_NTPase"/>
</dbReference>
<dbReference type="GO" id="GO:0006614">
    <property type="term" value="P:SRP-dependent cotranslational protein targeting to membrane"/>
    <property type="evidence" value="ECO:0007669"/>
    <property type="project" value="InterPro"/>
</dbReference>
<evidence type="ECO:0000256" key="3">
    <source>
        <dbReference type="ARBA" id="ARBA00023134"/>
    </source>
</evidence>
<dbReference type="AlphaFoldDB" id="A0A381RWQ9"/>
<dbReference type="Gene3D" id="3.40.50.300">
    <property type="entry name" value="P-loop containing nucleotide triphosphate hydrolases"/>
    <property type="match status" value="1"/>
</dbReference>
<reference evidence="5" key="1">
    <citation type="submission" date="2018-05" db="EMBL/GenBank/DDBJ databases">
        <authorList>
            <person name="Lanie J.A."/>
            <person name="Ng W.-L."/>
            <person name="Kazmierczak K.M."/>
            <person name="Andrzejewski T.M."/>
            <person name="Davidsen T.M."/>
            <person name="Wayne K.J."/>
            <person name="Tettelin H."/>
            <person name="Glass J.I."/>
            <person name="Rusch D."/>
            <person name="Podicherti R."/>
            <person name="Tsui H.-C.T."/>
            <person name="Winkler M.E."/>
        </authorList>
    </citation>
    <scope>NUCLEOTIDE SEQUENCE</scope>
</reference>
<protein>
    <recommendedName>
        <fullName evidence="4">Signal recognition particle SRP54 helical bundle domain-containing protein</fullName>
    </recommendedName>
</protein>
<dbReference type="PANTHER" id="PTHR11564:SF5">
    <property type="entry name" value="SIGNAL RECOGNITION PARTICLE SUBUNIT SRP54"/>
    <property type="match status" value="1"/>
</dbReference>
<dbReference type="SMART" id="SM00963">
    <property type="entry name" value="SRP54_N"/>
    <property type="match status" value="1"/>
</dbReference>
<comment type="subcellular location">
    <subcellularLocation>
        <location evidence="1">Cytoplasm</location>
    </subcellularLocation>
</comment>
<dbReference type="SUPFAM" id="SSF52540">
    <property type="entry name" value="P-loop containing nucleoside triphosphate hydrolases"/>
    <property type="match status" value="1"/>
</dbReference>
<evidence type="ECO:0000313" key="5">
    <source>
        <dbReference type="EMBL" id="SUZ96280.1"/>
    </source>
</evidence>
<evidence type="ECO:0000259" key="4">
    <source>
        <dbReference type="SMART" id="SM00963"/>
    </source>
</evidence>